<reference evidence="1" key="1">
    <citation type="submission" date="2023-04" db="EMBL/GenBank/DDBJ databases">
        <title>Draft Genome sequencing of Naganishia species isolated from polar environments using Oxford Nanopore Technology.</title>
        <authorList>
            <person name="Leo P."/>
            <person name="Venkateswaran K."/>
        </authorList>
    </citation>
    <scope>NUCLEOTIDE SEQUENCE</scope>
    <source>
        <strain evidence="1">MNA-CCFEE 5261</strain>
    </source>
</reference>
<evidence type="ECO:0000313" key="2">
    <source>
        <dbReference type="Proteomes" id="UP001241377"/>
    </source>
</evidence>
<protein>
    <submittedName>
        <fullName evidence="1">Uncharacterized protein</fullName>
    </submittedName>
</protein>
<sequence>MSARPPPNLGAPASVGQGTAASVTTQQRQPHPLPAEFSTDPRVHFDQTAGKWQYEDEVTGQDFEWNEPGQTWVPVISDDLIRAQQAAYSVEGVDENAEIASRPRKRKQIEIDYTSNDPVPSASTSLPPSTDDQPDSNASSNQTSRPPKVVKPRPVTDVYVSNLPLRTTVDLLARIFGRAGLLMTDDDGNPKIKLYTDEAGAFKGDALISYFKGESVDLAVTLFDDTELEMGSGEGNIHVSKAEYKQKSRREDEDAGEQKKAQKTPANAVSGSAKQTGKKGQKKPPKERTEEQKRAAKRIRNLQSKLEDWSSGSDNEDPAAPLGGPGRPGHNRMNRVVVLKQMFTLQELEDDPALALELKDDVREEAETIGTVTNIHLFDIQASLYDGKEQFKASGGKDEFVDPDERDAEERQRLDRFAAWLVDERGEDGEDTPV</sequence>
<accession>A0ACC2WAP2</accession>
<evidence type="ECO:0000313" key="1">
    <source>
        <dbReference type="EMBL" id="KAJ9108136.1"/>
    </source>
</evidence>
<keyword evidence="2" id="KW-1185">Reference proteome</keyword>
<dbReference type="EMBL" id="JASBWR010000022">
    <property type="protein sequence ID" value="KAJ9108136.1"/>
    <property type="molecule type" value="Genomic_DNA"/>
</dbReference>
<comment type="caution">
    <text evidence="1">The sequence shown here is derived from an EMBL/GenBank/DDBJ whole genome shotgun (WGS) entry which is preliminary data.</text>
</comment>
<dbReference type="Proteomes" id="UP001241377">
    <property type="component" value="Unassembled WGS sequence"/>
</dbReference>
<name>A0ACC2WAP2_9TREE</name>
<proteinExistence type="predicted"/>
<gene>
    <name evidence="1" type="ORF">QFC19_002603</name>
</gene>
<organism evidence="1 2">
    <name type="scientific">Naganishia cerealis</name>
    <dbReference type="NCBI Taxonomy" id="610337"/>
    <lineage>
        <taxon>Eukaryota</taxon>
        <taxon>Fungi</taxon>
        <taxon>Dikarya</taxon>
        <taxon>Basidiomycota</taxon>
        <taxon>Agaricomycotina</taxon>
        <taxon>Tremellomycetes</taxon>
        <taxon>Filobasidiales</taxon>
        <taxon>Filobasidiaceae</taxon>
        <taxon>Naganishia</taxon>
    </lineage>
</organism>